<proteinExistence type="inferred from homology"/>
<organism evidence="5 6">
    <name type="scientific">Ficus carica</name>
    <name type="common">Common fig</name>
    <dbReference type="NCBI Taxonomy" id="3494"/>
    <lineage>
        <taxon>Eukaryota</taxon>
        <taxon>Viridiplantae</taxon>
        <taxon>Streptophyta</taxon>
        <taxon>Embryophyta</taxon>
        <taxon>Tracheophyta</taxon>
        <taxon>Spermatophyta</taxon>
        <taxon>Magnoliopsida</taxon>
        <taxon>eudicotyledons</taxon>
        <taxon>Gunneridae</taxon>
        <taxon>Pentapetalae</taxon>
        <taxon>rosids</taxon>
        <taxon>fabids</taxon>
        <taxon>Rosales</taxon>
        <taxon>Moraceae</taxon>
        <taxon>Ficeae</taxon>
        <taxon>Ficus</taxon>
    </lineage>
</organism>
<dbReference type="GO" id="GO:0006412">
    <property type="term" value="P:translation"/>
    <property type="evidence" value="ECO:0007669"/>
    <property type="project" value="InterPro"/>
</dbReference>
<keyword evidence="2" id="KW-0689">Ribosomal protein</keyword>
<keyword evidence="3" id="KW-0687">Ribonucleoprotein</keyword>
<gene>
    <name evidence="5" type="ORF">TIFTF001_014230</name>
</gene>
<dbReference type="GO" id="GO:1990904">
    <property type="term" value="C:ribonucleoprotein complex"/>
    <property type="evidence" value="ECO:0007669"/>
    <property type="project" value="UniProtKB-KW"/>
</dbReference>
<dbReference type="AlphaFoldDB" id="A0AA88A3H8"/>
<evidence type="ECO:0000256" key="3">
    <source>
        <dbReference type="ARBA" id="ARBA00023274"/>
    </source>
</evidence>
<dbReference type="GO" id="GO:0003735">
    <property type="term" value="F:structural constituent of ribosome"/>
    <property type="evidence" value="ECO:0007669"/>
    <property type="project" value="InterPro"/>
</dbReference>
<evidence type="ECO:0000313" key="5">
    <source>
        <dbReference type="EMBL" id="GMN45035.1"/>
    </source>
</evidence>
<sequence length="175" mass="18745">MASASLLGSATWSFHGQFPVAPSPPTVRFLVRNLRTGSGAAAVRATAAVMETTGGAVLVEKSESEKVNRLKATYLEKIVPLLMEEFSYTNDLEVPKVEKIVVNCGMGDAQQNSKGLEAAMNELALITGQRPVKTRARASIATFKIREGQPLGIAVTLRGNVNYLADVCVYSINAF</sequence>
<dbReference type="EMBL" id="BTGU01000019">
    <property type="protein sequence ID" value="GMN45035.1"/>
    <property type="molecule type" value="Genomic_DNA"/>
</dbReference>
<reference evidence="5" key="1">
    <citation type="submission" date="2023-07" db="EMBL/GenBank/DDBJ databases">
        <title>draft genome sequence of fig (Ficus carica).</title>
        <authorList>
            <person name="Takahashi T."/>
            <person name="Nishimura K."/>
        </authorList>
    </citation>
    <scope>NUCLEOTIDE SEQUENCE</scope>
</reference>
<keyword evidence="6" id="KW-1185">Reference proteome</keyword>
<dbReference type="InterPro" id="IPR002132">
    <property type="entry name" value="Ribosomal_uL5"/>
</dbReference>
<dbReference type="PROSITE" id="PS00358">
    <property type="entry name" value="RIBOSOMAL_L5"/>
    <property type="match status" value="1"/>
</dbReference>
<dbReference type="InterPro" id="IPR031310">
    <property type="entry name" value="Ribosomal_uL5_N"/>
</dbReference>
<evidence type="ECO:0000256" key="2">
    <source>
        <dbReference type="ARBA" id="ARBA00022980"/>
    </source>
</evidence>
<dbReference type="GO" id="GO:0005840">
    <property type="term" value="C:ribosome"/>
    <property type="evidence" value="ECO:0007669"/>
    <property type="project" value="UniProtKB-KW"/>
</dbReference>
<dbReference type="InterPro" id="IPR022803">
    <property type="entry name" value="Ribosomal_uL5_dom_sf"/>
</dbReference>
<protein>
    <recommendedName>
        <fullName evidence="4">Large ribosomal subunit protein uL5 N-terminal domain-containing protein</fullName>
    </recommendedName>
</protein>
<accession>A0AA88A3H8</accession>
<comment type="similarity">
    <text evidence="1">Belongs to the universal ribosomal protein uL5 family.</text>
</comment>
<dbReference type="Gene3D" id="3.30.1440.10">
    <property type="match status" value="1"/>
</dbReference>
<evidence type="ECO:0000259" key="4">
    <source>
        <dbReference type="Pfam" id="PF00281"/>
    </source>
</evidence>
<evidence type="ECO:0000313" key="6">
    <source>
        <dbReference type="Proteomes" id="UP001187192"/>
    </source>
</evidence>
<feature type="domain" description="Large ribosomal subunit protein uL5 N-terminal" evidence="4">
    <location>
        <begin position="90"/>
        <end position="146"/>
    </location>
</feature>
<dbReference type="PANTHER" id="PTHR11994">
    <property type="entry name" value="60S RIBOSOMAL PROTEIN L11-RELATED"/>
    <property type="match status" value="1"/>
</dbReference>
<dbReference type="SUPFAM" id="SSF55282">
    <property type="entry name" value="RL5-like"/>
    <property type="match status" value="1"/>
</dbReference>
<name>A0AA88A3H8_FICCA</name>
<dbReference type="Pfam" id="PF00281">
    <property type="entry name" value="Ribosomal_L5"/>
    <property type="match status" value="1"/>
</dbReference>
<dbReference type="InterPro" id="IPR020929">
    <property type="entry name" value="Ribosomal_uL5_CS"/>
</dbReference>
<dbReference type="Proteomes" id="UP001187192">
    <property type="component" value="Unassembled WGS sequence"/>
</dbReference>
<evidence type="ECO:0000256" key="1">
    <source>
        <dbReference type="ARBA" id="ARBA00008553"/>
    </source>
</evidence>
<comment type="caution">
    <text evidence="5">The sequence shown here is derived from an EMBL/GenBank/DDBJ whole genome shotgun (WGS) entry which is preliminary data.</text>
</comment>